<reference evidence="1 3" key="2">
    <citation type="journal article" date="2014" name="BMC Genomics">
        <title>An improved genome release (version Mt4.0) for the model legume Medicago truncatula.</title>
        <authorList>
            <person name="Tang H."/>
            <person name="Krishnakumar V."/>
            <person name="Bidwell S."/>
            <person name="Rosen B."/>
            <person name="Chan A."/>
            <person name="Zhou S."/>
            <person name="Gentzbittel L."/>
            <person name="Childs K.L."/>
            <person name="Yandell M."/>
            <person name="Gundlach H."/>
            <person name="Mayer K.F."/>
            <person name="Schwartz D.C."/>
            <person name="Town C.D."/>
        </authorList>
    </citation>
    <scope>GENOME REANNOTATION</scope>
    <source>
        <strain evidence="1">A17</strain>
        <strain evidence="2 3">cv. Jemalong A17</strain>
    </source>
</reference>
<dbReference type="EnsemblPlants" id="KEH38773">
    <property type="protein sequence ID" value="KEH38773"/>
    <property type="gene ID" value="MTR_2g079750"/>
</dbReference>
<dbReference type="STRING" id="3880.A0A072VBG3"/>
<dbReference type="Proteomes" id="UP000002051">
    <property type="component" value="Chromosome 2"/>
</dbReference>
<dbReference type="AlphaFoldDB" id="A0A072VBG3"/>
<gene>
    <name evidence="1" type="ordered locus">MTR_2g079750</name>
</gene>
<keyword evidence="1" id="KW-0808">Transferase</keyword>
<sequence>MTGNFSKRRSVFSVKVKVGVHIIPAFTQFKYLRYIVQNVGEIEGDVKHQIQTGWLRWRSVLGVLSDAKITLKLEEIFIRQQEKTCGFGSKENRSDEGELGR</sequence>
<keyword evidence="1" id="KW-0695">RNA-directed DNA polymerase</keyword>
<organism evidence="1 3">
    <name type="scientific">Medicago truncatula</name>
    <name type="common">Barrel medic</name>
    <name type="synonym">Medicago tribuloides</name>
    <dbReference type="NCBI Taxonomy" id="3880"/>
    <lineage>
        <taxon>Eukaryota</taxon>
        <taxon>Viridiplantae</taxon>
        <taxon>Streptophyta</taxon>
        <taxon>Embryophyta</taxon>
        <taxon>Tracheophyta</taxon>
        <taxon>Spermatophyta</taxon>
        <taxon>Magnoliopsida</taxon>
        <taxon>eudicotyledons</taxon>
        <taxon>Gunneridae</taxon>
        <taxon>Pentapetalae</taxon>
        <taxon>rosids</taxon>
        <taxon>fabids</taxon>
        <taxon>Fabales</taxon>
        <taxon>Fabaceae</taxon>
        <taxon>Papilionoideae</taxon>
        <taxon>50 kb inversion clade</taxon>
        <taxon>NPAAA clade</taxon>
        <taxon>Hologalegina</taxon>
        <taxon>IRL clade</taxon>
        <taxon>Trifolieae</taxon>
        <taxon>Medicago</taxon>
    </lineage>
</organism>
<protein>
    <submittedName>
        <fullName evidence="1">Reverse transcriptase, putative</fullName>
    </submittedName>
</protein>
<evidence type="ECO:0000313" key="1">
    <source>
        <dbReference type="EMBL" id="KEH38773.1"/>
    </source>
</evidence>
<name>A0A072VBG3_MEDTR</name>
<dbReference type="HOGENOM" id="CLU_2295850_0_0_1"/>
<dbReference type="GO" id="GO:0003964">
    <property type="term" value="F:RNA-directed DNA polymerase activity"/>
    <property type="evidence" value="ECO:0007669"/>
    <property type="project" value="UniProtKB-KW"/>
</dbReference>
<reference evidence="1 3" key="1">
    <citation type="journal article" date="2011" name="Nature">
        <title>The Medicago genome provides insight into the evolution of rhizobial symbioses.</title>
        <authorList>
            <person name="Young N.D."/>
            <person name="Debelle F."/>
            <person name="Oldroyd G.E."/>
            <person name="Geurts R."/>
            <person name="Cannon S.B."/>
            <person name="Udvardi M.K."/>
            <person name="Benedito V.A."/>
            <person name="Mayer K.F."/>
            <person name="Gouzy J."/>
            <person name="Schoof H."/>
            <person name="Van de Peer Y."/>
            <person name="Proost S."/>
            <person name="Cook D.R."/>
            <person name="Meyers B.C."/>
            <person name="Spannagl M."/>
            <person name="Cheung F."/>
            <person name="De Mita S."/>
            <person name="Krishnakumar V."/>
            <person name="Gundlach H."/>
            <person name="Zhou S."/>
            <person name="Mudge J."/>
            <person name="Bharti A.K."/>
            <person name="Murray J.D."/>
            <person name="Naoumkina M.A."/>
            <person name="Rosen B."/>
            <person name="Silverstein K.A."/>
            <person name="Tang H."/>
            <person name="Rombauts S."/>
            <person name="Zhao P.X."/>
            <person name="Zhou P."/>
            <person name="Barbe V."/>
            <person name="Bardou P."/>
            <person name="Bechner M."/>
            <person name="Bellec A."/>
            <person name="Berger A."/>
            <person name="Berges H."/>
            <person name="Bidwell S."/>
            <person name="Bisseling T."/>
            <person name="Choisne N."/>
            <person name="Couloux A."/>
            <person name="Denny R."/>
            <person name="Deshpande S."/>
            <person name="Dai X."/>
            <person name="Doyle J.J."/>
            <person name="Dudez A.M."/>
            <person name="Farmer A.D."/>
            <person name="Fouteau S."/>
            <person name="Franken C."/>
            <person name="Gibelin C."/>
            <person name="Gish J."/>
            <person name="Goldstein S."/>
            <person name="Gonzalez A.J."/>
            <person name="Green P.J."/>
            <person name="Hallab A."/>
            <person name="Hartog M."/>
            <person name="Hua A."/>
            <person name="Humphray S.J."/>
            <person name="Jeong D.H."/>
            <person name="Jing Y."/>
            <person name="Jocker A."/>
            <person name="Kenton S.M."/>
            <person name="Kim D.J."/>
            <person name="Klee K."/>
            <person name="Lai H."/>
            <person name="Lang C."/>
            <person name="Lin S."/>
            <person name="Macmil S.L."/>
            <person name="Magdelenat G."/>
            <person name="Matthews L."/>
            <person name="McCorrison J."/>
            <person name="Monaghan E.L."/>
            <person name="Mun J.H."/>
            <person name="Najar F.Z."/>
            <person name="Nicholson C."/>
            <person name="Noirot C."/>
            <person name="O'Bleness M."/>
            <person name="Paule C.R."/>
            <person name="Poulain J."/>
            <person name="Prion F."/>
            <person name="Qin B."/>
            <person name="Qu C."/>
            <person name="Retzel E.F."/>
            <person name="Riddle C."/>
            <person name="Sallet E."/>
            <person name="Samain S."/>
            <person name="Samson N."/>
            <person name="Sanders I."/>
            <person name="Saurat O."/>
            <person name="Scarpelli C."/>
            <person name="Schiex T."/>
            <person name="Segurens B."/>
            <person name="Severin A.J."/>
            <person name="Sherrier D.J."/>
            <person name="Shi R."/>
            <person name="Sims S."/>
            <person name="Singer S.R."/>
            <person name="Sinharoy S."/>
            <person name="Sterck L."/>
            <person name="Viollet A."/>
            <person name="Wang B.B."/>
            <person name="Wang K."/>
            <person name="Wang M."/>
            <person name="Wang X."/>
            <person name="Warfsmann J."/>
            <person name="Weissenbach J."/>
            <person name="White D.D."/>
            <person name="White J.D."/>
            <person name="Wiley G.B."/>
            <person name="Wincker P."/>
            <person name="Xing Y."/>
            <person name="Yang L."/>
            <person name="Yao Z."/>
            <person name="Ying F."/>
            <person name="Zhai J."/>
            <person name="Zhou L."/>
            <person name="Zuber A."/>
            <person name="Denarie J."/>
            <person name="Dixon R.A."/>
            <person name="May G.D."/>
            <person name="Schwartz D.C."/>
            <person name="Rogers J."/>
            <person name="Quetier F."/>
            <person name="Town C.D."/>
            <person name="Roe B.A."/>
        </authorList>
    </citation>
    <scope>NUCLEOTIDE SEQUENCE [LARGE SCALE GENOMIC DNA]</scope>
    <source>
        <strain evidence="1">A17</strain>
        <strain evidence="2 3">cv. Jemalong A17</strain>
    </source>
</reference>
<keyword evidence="3" id="KW-1185">Reference proteome</keyword>
<reference evidence="2" key="3">
    <citation type="submission" date="2015-04" db="UniProtKB">
        <authorList>
            <consortium name="EnsemblPlants"/>
        </authorList>
    </citation>
    <scope>IDENTIFICATION</scope>
    <source>
        <strain evidence="2">cv. Jemalong A17</strain>
    </source>
</reference>
<accession>A0A072VBG3</accession>
<evidence type="ECO:0000313" key="2">
    <source>
        <dbReference type="EnsemblPlants" id="KEH38773"/>
    </source>
</evidence>
<keyword evidence="1" id="KW-0548">Nucleotidyltransferase</keyword>
<proteinExistence type="predicted"/>
<dbReference type="EMBL" id="CM001218">
    <property type="protein sequence ID" value="KEH38773.1"/>
    <property type="molecule type" value="Genomic_DNA"/>
</dbReference>
<evidence type="ECO:0000313" key="3">
    <source>
        <dbReference type="Proteomes" id="UP000002051"/>
    </source>
</evidence>